<evidence type="ECO:0000256" key="9">
    <source>
        <dbReference type="HAMAP-Rule" id="MF_01576"/>
    </source>
</evidence>
<evidence type="ECO:0000313" key="13">
    <source>
        <dbReference type="Proteomes" id="UP000177187"/>
    </source>
</evidence>
<keyword evidence="2 9" id="KW-0554">One-carbon metabolism</keyword>
<dbReference type="Pfam" id="PF00763">
    <property type="entry name" value="THF_DHG_CYH"/>
    <property type="match status" value="1"/>
</dbReference>
<evidence type="ECO:0000259" key="11">
    <source>
        <dbReference type="Pfam" id="PF02882"/>
    </source>
</evidence>
<dbReference type="EC" id="3.5.4.9" evidence="9"/>
<keyword evidence="9" id="KW-0368">Histidine biosynthesis</keyword>
<dbReference type="GO" id="GO:0004477">
    <property type="term" value="F:methenyltetrahydrofolate cyclohydrolase activity"/>
    <property type="evidence" value="ECO:0007669"/>
    <property type="project" value="UniProtKB-UniRule"/>
</dbReference>
<dbReference type="SUPFAM" id="SSF53223">
    <property type="entry name" value="Aminoacid dehydrogenase-like, N-terminal domain"/>
    <property type="match status" value="1"/>
</dbReference>
<dbReference type="GO" id="GO:0004488">
    <property type="term" value="F:methylenetetrahydrofolate dehydrogenase (NADP+) activity"/>
    <property type="evidence" value="ECO:0007669"/>
    <property type="project" value="UniProtKB-UniRule"/>
</dbReference>
<evidence type="ECO:0000256" key="6">
    <source>
        <dbReference type="ARBA" id="ARBA00023002"/>
    </source>
</evidence>
<evidence type="ECO:0000256" key="3">
    <source>
        <dbReference type="ARBA" id="ARBA00022755"/>
    </source>
</evidence>
<evidence type="ECO:0000256" key="8">
    <source>
        <dbReference type="ARBA" id="ARBA00023268"/>
    </source>
</evidence>
<reference evidence="12 13" key="1">
    <citation type="journal article" date="2016" name="Nat. Commun.">
        <title>Thousands of microbial genomes shed light on interconnected biogeochemical processes in an aquifer system.</title>
        <authorList>
            <person name="Anantharaman K."/>
            <person name="Brown C.T."/>
            <person name="Hug L.A."/>
            <person name="Sharon I."/>
            <person name="Castelle C.J."/>
            <person name="Probst A.J."/>
            <person name="Thomas B.C."/>
            <person name="Singh A."/>
            <person name="Wilkins M.J."/>
            <person name="Karaoz U."/>
            <person name="Brodie E.L."/>
            <person name="Williams K.H."/>
            <person name="Hubbard S.S."/>
            <person name="Banfield J.F."/>
        </authorList>
    </citation>
    <scope>NUCLEOTIDE SEQUENCE [LARGE SCALE GENOMIC DNA]</scope>
</reference>
<keyword evidence="5 9" id="KW-0521">NADP</keyword>
<dbReference type="SUPFAM" id="SSF51735">
    <property type="entry name" value="NAD(P)-binding Rossmann-fold domains"/>
    <property type="match status" value="1"/>
</dbReference>
<evidence type="ECO:0000256" key="2">
    <source>
        <dbReference type="ARBA" id="ARBA00022563"/>
    </source>
</evidence>
<comment type="similarity">
    <text evidence="9">Belongs to the tetrahydrofolate dehydrogenase/cyclohydrolase family.</text>
</comment>
<evidence type="ECO:0000256" key="5">
    <source>
        <dbReference type="ARBA" id="ARBA00022857"/>
    </source>
</evidence>
<dbReference type="UniPathway" id="UPA00193"/>
<dbReference type="PANTHER" id="PTHR48099">
    <property type="entry name" value="C-1-TETRAHYDROFOLATE SYNTHASE, CYTOPLASMIC-RELATED"/>
    <property type="match status" value="1"/>
</dbReference>
<keyword evidence="4 9" id="KW-0378">Hydrolase</keyword>
<dbReference type="CDD" id="cd01080">
    <property type="entry name" value="NAD_bind_m-THF_DH_Cyclohyd"/>
    <property type="match status" value="1"/>
</dbReference>
<comment type="caution">
    <text evidence="12">The sequence shown here is derived from an EMBL/GenBank/DDBJ whole genome shotgun (WGS) entry which is preliminary data.</text>
</comment>
<accession>A0A1F5F222</accession>
<dbReference type="InterPro" id="IPR020630">
    <property type="entry name" value="THF_DH/CycHdrlase_cat_dom"/>
</dbReference>
<dbReference type="InterPro" id="IPR036291">
    <property type="entry name" value="NAD(P)-bd_dom_sf"/>
</dbReference>
<sequence>MGAEIIDGKKIAGGLGEANAARSEALRGAGIEPTLAVLTPGDDPNAGAYARSLVKAGTKRGLVVRTVELPAGVDPAGFERLLKEAETGAHGVLVLRPLPAGLDPDAVDFLVDPDRDVDGVHPVNAGLLALGRPRFVPATARAVHHILKSTGVELVGKRAVIIGRSNIVGKPLFQLLLAEHLTVTVCHSRTRDLPGVAREAEVLAVAIGRAEMVTPEYVKPGAVVLDAGYNWNDGLGREQGDVHPDAAEVAGWFTPVPGGVGPVTTQMLVANVLIAAERGKTR</sequence>
<comment type="subunit">
    <text evidence="9">Homodimer.</text>
</comment>
<dbReference type="Proteomes" id="UP000177187">
    <property type="component" value="Unassembled WGS sequence"/>
</dbReference>
<evidence type="ECO:0000256" key="1">
    <source>
        <dbReference type="ARBA" id="ARBA00004777"/>
    </source>
</evidence>
<gene>
    <name evidence="9" type="primary">folD</name>
    <name evidence="12" type="ORF">A2Y64_06165</name>
</gene>
<evidence type="ECO:0000313" key="12">
    <source>
        <dbReference type="EMBL" id="OGD73727.1"/>
    </source>
</evidence>
<comment type="catalytic activity">
    <reaction evidence="9">
        <text>(6R)-5,10-methylene-5,6,7,8-tetrahydrofolate + NADP(+) = (6R)-5,10-methenyltetrahydrofolate + NADPH</text>
        <dbReference type="Rhea" id="RHEA:22812"/>
        <dbReference type="ChEBI" id="CHEBI:15636"/>
        <dbReference type="ChEBI" id="CHEBI:57455"/>
        <dbReference type="ChEBI" id="CHEBI:57783"/>
        <dbReference type="ChEBI" id="CHEBI:58349"/>
        <dbReference type="EC" id="1.5.1.5"/>
    </reaction>
</comment>
<dbReference type="InterPro" id="IPR000672">
    <property type="entry name" value="THF_DH/CycHdrlase"/>
</dbReference>
<keyword evidence="3 9" id="KW-0658">Purine biosynthesis</keyword>
<feature type="domain" description="Tetrahydrofolate dehydrogenase/cyclohydrolase catalytic" evidence="10">
    <location>
        <begin position="6"/>
        <end position="118"/>
    </location>
</feature>
<dbReference type="HAMAP" id="MF_01576">
    <property type="entry name" value="THF_DHG_CYH"/>
    <property type="match status" value="1"/>
</dbReference>
<dbReference type="PRINTS" id="PR00085">
    <property type="entry name" value="THFDHDRGNASE"/>
</dbReference>
<dbReference type="STRING" id="1817816.A2Y64_06165"/>
<dbReference type="PANTHER" id="PTHR48099:SF5">
    <property type="entry name" value="C-1-TETRAHYDROFOLATE SYNTHASE, CYTOPLASMIC"/>
    <property type="match status" value="1"/>
</dbReference>
<evidence type="ECO:0000256" key="4">
    <source>
        <dbReference type="ARBA" id="ARBA00022801"/>
    </source>
</evidence>
<comment type="function">
    <text evidence="9">Catalyzes the oxidation of 5,10-methylenetetrahydrofolate to 5,10-methenyltetrahydrofolate and then the hydrolysis of 5,10-methenyltetrahydrofolate to 10-formyltetrahydrofolate.</text>
</comment>
<dbReference type="Gene3D" id="3.40.50.720">
    <property type="entry name" value="NAD(P)-binding Rossmann-like Domain"/>
    <property type="match status" value="1"/>
</dbReference>
<name>A0A1F5F222_9BACT</name>
<feature type="domain" description="Tetrahydrofolate dehydrogenase/cyclohydrolase NAD(P)-binding" evidence="11">
    <location>
        <begin position="137"/>
        <end position="278"/>
    </location>
</feature>
<dbReference type="EC" id="1.5.1.5" evidence="9"/>
<dbReference type="Gene3D" id="3.40.50.10860">
    <property type="entry name" value="Leucine Dehydrogenase, chain A, domain 1"/>
    <property type="match status" value="1"/>
</dbReference>
<dbReference type="AlphaFoldDB" id="A0A1F5F222"/>
<dbReference type="GO" id="GO:0006164">
    <property type="term" value="P:purine nucleotide biosynthetic process"/>
    <property type="evidence" value="ECO:0007669"/>
    <property type="project" value="UniProtKB-KW"/>
</dbReference>
<feature type="binding site" evidence="9">
    <location>
        <begin position="163"/>
        <end position="165"/>
    </location>
    <ligand>
        <name>NADP(+)</name>
        <dbReference type="ChEBI" id="CHEBI:58349"/>
    </ligand>
</feature>
<keyword evidence="9" id="KW-0028">Amino-acid biosynthesis</keyword>
<dbReference type="InterPro" id="IPR020631">
    <property type="entry name" value="THF_DH/CycHdrlase_NAD-bd_dom"/>
</dbReference>
<dbReference type="EMBL" id="MFAF01000114">
    <property type="protein sequence ID" value="OGD73727.1"/>
    <property type="molecule type" value="Genomic_DNA"/>
</dbReference>
<keyword evidence="6 9" id="KW-0560">Oxidoreductase</keyword>
<evidence type="ECO:0000259" key="10">
    <source>
        <dbReference type="Pfam" id="PF00763"/>
    </source>
</evidence>
<dbReference type="GO" id="GO:0005829">
    <property type="term" value="C:cytosol"/>
    <property type="evidence" value="ECO:0007669"/>
    <property type="project" value="TreeGrafter"/>
</dbReference>
<dbReference type="GO" id="GO:0009086">
    <property type="term" value="P:methionine biosynthetic process"/>
    <property type="evidence" value="ECO:0007669"/>
    <property type="project" value="UniProtKB-KW"/>
</dbReference>
<dbReference type="GO" id="GO:0000105">
    <property type="term" value="P:L-histidine biosynthetic process"/>
    <property type="evidence" value="ECO:0007669"/>
    <property type="project" value="UniProtKB-KW"/>
</dbReference>
<evidence type="ECO:0000256" key="7">
    <source>
        <dbReference type="ARBA" id="ARBA00023167"/>
    </source>
</evidence>
<protein>
    <recommendedName>
        <fullName evidence="9">Bifunctional protein FolD</fullName>
    </recommendedName>
    <domain>
        <recommendedName>
            <fullName evidence="9">Methylenetetrahydrofolate dehydrogenase</fullName>
            <ecNumber evidence="9">1.5.1.5</ecNumber>
        </recommendedName>
    </domain>
    <domain>
        <recommendedName>
            <fullName evidence="9">Methenyltetrahydrofolate cyclohydrolase</fullName>
            <ecNumber evidence="9">3.5.4.9</ecNumber>
        </recommendedName>
    </domain>
</protein>
<keyword evidence="8 9" id="KW-0511">Multifunctional enzyme</keyword>
<organism evidence="12 13">
    <name type="scientific">Candidatus Coatesbacteria bacterium RBG_13_66_14</name>
    <dbReference type="NCBI Taxonomy" id="1817816"/>
    <lineage>
        <taxon>Bacteria</taxon>
        <taxon>Candidatus Coatesiibacteriota</taxon>
    </lineage>
</organism>
<comment type="catalytic activity">
    <reaction evidence="9">
        <text>(6R)-5,10-methenyltetrahydrofolate + H2O = (6R)-10-formyltetrahydrofolate + H(+)</text>
        <dbReference type="Rhea" id="RHEA:23700"/>
        <dbReference type="ChEBI" id="CHEBI:15377"/>
        <dbReference type="ChEBI" id="CHEBI:15378"/>
        <dbReference type="ChEBI" id="CHEBI:57455"/>
        <dbReference type="ChEBI" id="CHEBI:195366"/>
        <dbReference type="EC" id="3.5.4.9"/>
    </reaction>
</comment>
<proteinExistence type="inferred from homology"/>
<dbReference type="Pfam" id="PF02882">
    <property type="entry name" value="THF_DHG_CYH_C"/>
    <property type="match status" value="1"/>
</dbReference>
<comment type="pathway">
    <text evidence="1 9">One-carbon metabolism; tetrahydrofolate interconversion.</text>
</comment>
<dbReference type="GO" id="GO:0035999">
    <property type="term" value="P:tetrahydrofolate interconversion"/>
    <property type="evidence" value="ECO:0007669"/>
    <property type="project" value="UniProtKB-UniRule"/>
</dbReference>
<dbReference type="InterPro" id="IPR046346">
    <property type="entry name" value="Aminoacid_DH-like_N_sf"/>
</dbReference>
<comment type="caution">
    <text evidence="9">Lacks conserved residue(s) required for the propagation of feature annotation.</text>
</comment>
<keyword evidence="7 9" id="KW-0486">Methionine biosynthesis</keyword>